<gene>
    <name evidence="8" type="ORF">CU103_25445</name>
</gene>
<organism evidence="8 9">
    <name type="scientific">Phyllobacterium sophorae</name>
    <dbReference type="NCBI Taxonomy" id="1520277"/>
    <lineage>
        <taxon>Bacteria</taxon>
        <taxon>Pseudomonadati</taxon>
        <taxon>Pseudomonadota</taxon>
        <taxon>Alphaproteobacteria</taxon>
        <taxon>Hyphomicrobiales</taxon>
        <taxon>Phyllobacteriaceae</taxon>
        <taxon>Phyllobacterium</taxon>
    </lineage>
</organism>
<evidence type="ECO:0000313" key="9">
    <source>
        <dbReference type="Proteomes" id="UP000241764"/>
    </source>
</evidence>
<dbReference type="NCBIfam" id="TIGR00929">
    <property type="entry name" value="VirB4_CagE"/>
    <property type="match status" value="1"/>
</dbReference>
<evidence type="ECO:0000256" key="1">
    <source>
        <dbReference type="ARBA" id="ARBA00006512"/>
    </source>
</evidence>
<dbReference type="PANTHER" id="PTHR30121">
    <property type="entry name" value="UNCHARACTERIZED PROTEIN YJGR-RELATED"/>
    <property type="match status" value="1"/>
</dbReference>
<dbReference type="OrthoDB" id="9816422at2"/>
<accession>A0A2P7B379</accession>
<dbReference type="InterPro" id="IPR051162">
    <property type="entry name" value="T4SS_component"/>
</dbReference>
<evidence type="ECO:0000256" key="2">
    <source>
        <dbReference type="ARBA" id="ARBA00022741"/>
    </source>
</evidence>
<protein>
    <recommendedName>
        <fullName evidence="5">Type IV secretion system protein virB4</fullName>
    </recommendedName>
</protein>
<feature type="domain" description="TraG P-loop" evidence="7">
    <location>
        <begin position="670"/>
        <end position="737"/>
    </location>
</feature>
<comment type="similarity">
    <text evidence="1">Belongs to the TrbE/VirB4 family.</text>
</comment>
<reference evidence="9" key="1">
    <citation type="submission" date="2017-11" db="EMBL/GenBank/DDBJ databases">
        <authorList>
            <person name="Kuznetsova I."/>
            <person name="Sazanova A."/>
            <person name="Chirak E."/>
            <person name="Safronova V."/>
            <person name="Willems A."/>
        </authorList>
    </citation>
    <scope>NUCLEOTIDE SEQUENCE [LARGE SCALE GENOMIC DNA]</scope>
    <source>
        <strain evidence="9">CCBAU 03422</strain>
    </source>
</reference>
<dbReference type="InterPro" id="IPR027417">
    <property type="entry name" value="P-loop_NTPase"/>
</dbReference>
<keyword evidence="9" id="KW-1185">Reference proteome</keyword>
<evidence type="ECO:0000313" key="8">
    <source>
        <dbReference type="EMBL" id="PSH60911.1"/>
    </source>
</evidence>
<name>A0A2P7B379_9HYPH</name>
<sequence length="835" mass="94337">MVSLALKSSLVKGWQVFADKSISTHVPYLRPIENGIVRTKNGCLVSTIKLNGFSFETADIDTINLLQKNRNTAFRSIASIGSFSIYTHVIRHKVKPSLAADFSDPFITRMDEVYQRHISRNEMFVNDIYVTLVIRPMFRQGSARSRVFSTGKGSQERSMRMMRDKLVEATTALVKALDAYGPKVLRDVQRYEVILGDGRHLYRDVVPEQGSPEETKRYWFSEQSEFFHTLLNGGRVRPIRLGALSVDQLLPAQRTSIGNRTIHLEGHSGDDERFGAIVSLKEYPPETGAGMLDYVLKLPHEMIVTQSLSFLDDVVARGRIDRLDRQLSKADEAGSTVQEDLMIARDQLARKEVAFAEHHLTVMPIGRSVPKLDEAVAEVGAQLGSIGASYIREDFNCEPCYWAQLPGNHDYIARRAVISTLNFAGFSSFHAYPYGRPDGNHWGSAITIFETTSGTPFFFNFHERDVGHTTVFGPTGSGKTVVMGFLILQAHRVDRKLKTVVFDKDRGLDPMVRAVGGNYMTLDPGAQSGWNPLMLPNTPQNRSFLMRLLSYMLKPENGTNLTAQEESIIESSLKTIMKTRDVAMRRLSSLKTLFEGRDRTDRGLSVRLDKWIGSGPNAWLFDNETDDMDLSSSCTGFDMTRILEEPTVRTAALLYMFHRLDEIYDGSPVINLMDEAWRLLDDEVFIDFMKDYFKTIRKRNGLVIFGTQSASDVVDSKVGRTIIEQTSTNIFFGNSKADANSYRKHFGLSQAEFEWVKNADPASRFMLIKHAKDSVIARLDMSHMMDFVKVLSGRESTVRECEGLREMYGDDPKNWLARFCGWAENQGGDHERRGL</sequence>
<proteinExistence type="inferred from homology"/>
<evidence type="ECO:0000256" key="3">
    <source>
        <dbReference type="ARBA" id="ARBA00022840"/>
    </source>
</evidence>
<feature type="domain" description="CagE TrbE VirB component of type IV transporter system central" evidence="6">
    <location>
        <begin position="216"/>
        <end position="414"/>
    </location>
</feature>
<dbReference type="Pfam" id="PF03135">
    <property type="entry name" value="CagE_TrbE_VirB"/>
    <property type="match status" value="1"/>
</dbReference>
<dbReference type="CDD" id="cd01127">
    <property type="entry name" value="TrwB_TraG_TraD_VirD4"/>
    <property type="match status" value="1"/>
</dbReference>
<keyword evidence="4" id="KW-0843">Virulence</keyword>
<dbReference type="SUPFAM" id="SSF52540">
    <property type="entry name" value="P-loop containing nucleoside triphosphate hydrolases"/>
    <property type="match status" value="1"/>
</dbReference>
<dbReference type="AlphaFoldDB" id="A0A2P7B379"/>
<evidence type="ECO:0000256" key="4">
    <source>
        <dbReference type="ARBA" id="ARBA00023026"/>
    </source>
</evidence>
<dbReference type="InterPro" id="IPR018145">
    <property type="entry name" value="CagE_TrbE_VirB_cntrl_dom"/>
</dbReference>
<keyword evidence="2" id="KW-0547">Nucleotide-binding</keyword>
<comment type="caution">
    <text evidence="8">The sequence shown here is derived from an EMBL/GenBank/DDBJ whole genome shotgun (WGS) entry which is preliminary data.</text>
</comment>
<dbReference type="Gene3D" id="3.40.50.300">
    <property type="entry name" value="P-loop containing nucleotide triphosphate hydrolases"/>
    <property type="match status" value="1"/>
</dbReference>
<evidence type="ECO:0000259" key="7">
    <source>
        <dbReference type="Pfam" id="PF19044"/>
    </source>
</evidence>
<keyword evidence="3" id="KW-0067">ATP-binding</keyword>
<dbReference type="PANTHER" id="PTHR30121:SF12">
    <property type="entry name" value="TYPE IV SECRETION SYSTEM PROTEIN CAGE"/>
    <property type="match status" value="1"/>
</dbReference>
<dbReference type="Pfam" id="PF19044">
    <property type="entry name" value="P-loop_TraG"/>
    <property type="match status" value="1"/>
</dbReference>
<evidence type="ECO:0000259" key="6">
    <source>
        <dbReference type="Pfam" id="PF03135"/>
    </source>
</evidence>
<dbReference type="EMBL" id="PGGM01000015">
    <property type="protein sequence ID" value="PSH60911.1"/>
    <property type="molecule type" value="Genomic_DNA"/>
</dbReference>
<evidence type="ECO:0000256" key="5">
    <source>
        <dbReference type="ARBA" id="ARBA00023635"/>
    </source>
</evidence>
<dbReference type="Proteomes" id="UP000241764">
    <property type="component" value="Unassembled WGS sequence"/>
</dbReference>
<dbReference type="InterPro" id="IPR004346">
    <property type="entry name" value="CagE_TrbE_VirB"/>
</dbReference>
<dbReference type="InterPro" id="IPR043964">
    <property type="entry name" value="P-loop_TraG"/>
</dbReference>
<dbReference type="RefSeq" id="WP_106666820.1">
    <property type="nucleotide sequence ID" value="NZ_PGGM01000015.1"/>
</dbReference>
<dbReference type="GO" id="GO:0005524">
    <property type="term" value="F:ATP binding"/>
    <property type="evidence" value="ECO:0007669"/>
    <property type="project" value="UniProtKB-KW"/>
</dbReference>